<dbReference type="Pfam" id="PF05721">
    <property type="entry name" value="PhyH"/>
    <property type="match status" value="1"/>
</dbReference>
<sequence>MKKQFLRLGKGLIGEQAWMLEDTMHGAIFQQKLATKNSAYSHIRWHIDFPATHILAPVVSIGIYLDASTVANGCLLLVPASHHFPPGRFQAPAEPIEVEPGDVVCHADRIYHASTRPTESGSIRRTLYLYMCAGEYPGENLPFSSEKTKKSVRNLFTAN</sequence>
<evidence type="ECO:0008006" key="3">
    <source>
        <dbReference type="Google" id="ProtNLM"/>
    </source>
</evidence>
<dbReference type="Proteomes" id="UP000287352">
    <property type="component" value="Unassembled WGS sequence"/>
</dbReference>
<dbReference type="GO" id="GO:0016706">
    <property type="term" value="F:2-oxoglutarate-dependent dioxygenase activity"/>
    <property type="evidence" value="ECO:0007669"/>
    <property type="project" value="UniProtKB-ARBA"/>
</dbReference>
<dbReference type="InterPro" id="IPR008775">
    <property type="entry name" value="Phytyl_CoA_dOase-like"/>
</dbReference>
<dbReference type="SUPFAM" id="SSF51197">
    <property type="entry name" value="Clavaminate synthase-like"/>
    <property type="match status" value="1"/>
</dbReference>
<gene>
    <name evidence="1" type="ORF">KTT_04300</name>
</gene>
<comment type="caution">
    <text evidence="1">The sequence shown here is derived from an EMBL/GenBank/DDBJ whole genome shotgun (WGS) entry which is preliminary data.</text>
</comment>
<accession>A0A401ZUK2</accession>
<dbReference type="AlphaFoldDB" id="A0A401ZUK2"/>
<organism evidence="1 2">
    <name type="scientific">Tengunoibacter tsumagoiensis</name>
    <dbReference type="NCBI Taxonomy" id="2014871"/>
    <lineage>
        <taxon>Bacteria</taxon>
        <taxon>Bacillati</taxon>
        <taxon>Chloroflexota</taxon>
        <taxon>Ktedonobacteria</taxon>
        <taxon>Ktedonobacterales</taxon>
        <taxon>Dictyobacteraceae</taxon>
        <taxon>Tengunoibacter</taxon>
    </lineage>
</organism>
<protein>
    <recommendedName>
        <fullName evidence="3">Phytanoyl-CoA dioxygenase</fullName>
    </recommendedName>
</protein>
<reference evidence="2" key="1">
    <citation type="submission" date="2018-12" db="EMBL/GenBank/DDBJ databases">
        <title>Tengunoibacter tsumagoiensis gen. nov., sp. nov., Dictyobacter kobayashii sp. nov., D. alpinus sp. nov., and D. joshuensis sp. nov. and description of Dictyobacteraceae fam. nov. within the order Ktedonobacterales isolated from Tengu-no-mugimeshi.</title>
        <authorList>
            <person name="Wang C.M."/>
            <person name="Zheng Y."/>
            <person name="Sakai Y."/>
            <person name="Toyoda A."/>
            <person name="Minakuchi Y."/>
            <person name="Abe K."/>
            <person name="Yokota A."/>
            <person name="Yabe S."/>
        </authorList>
    </citation>
    <scope>NUCLEOTIDE SEQUENCE [LARGE SCALE GENOMIC DNA]</scope>
    <source>
        <strain evidence="2">Uno3</strain>
    </source>
</reference>
<name>A0A401ZUK2_9CHLR</name>
<dbReference type="EMBL" id="BIFR01000001">
    <property type="protein sequence ID" value="GCE10571.1"/>
    <property type="molecule type" value="Genomic_DNA"/>
</dbReference>
<evidence type="ECO:0000313" key="2">
    <source>
        <dbReference type="Proteomes" id="UP000287352"/>
    </source>
</evidence>
<dbReference type="Gene3D" id="2.60.120.620">
    <property type="entry name" value="q2cbj1_9rhob like domain"/>
    <property type="match status" value="1"/>
</dbReference>
<evidence type="ECO:0000313" key="1">
    <source>
        <dbReference type="EMBL" id="GCE10571.1"/>
    </source>
</evidence>
<proteinExistence type="predicted"/>
<keyword evidence="2" id="KW-1185">Reference proteome</keyword>
<dbReference type="RefSeq" id="WP_161975215.1">
    <property type="nucleotide sequence ID" value="NZ_BIFR01000001.1"/>
</dbReference>